<comment type="similarity">
    <text evidence="1">Belongs to the Niban family.</text>
</comment>
<dbReference type="PANTHER" id="PTHR14392">
    <property type="entry name" value="NIBAN FAMILY MEMBER"/>
    <property type="match status" value="1"/>
</dbReference>
<protein>
    <submittedName>
        <fullName evidence="4">Niban-like protein 2</fullName>
    </submittedName>
</protein>
<dbReference type="InterPro" id="IPR026088">
    <property type="entry name" value="Niban-like"/>
</dbReference>
<dbReference type="CTD" id="199786"/>
<evidence type="ECO:0000313" key="4">
    <source>
        <dbReference type="RefSeq" id="XP_004647470.2"/>
    </source>
</evidence>
<dbReference type="AlphaFoldDB" id="A0A6P3FXC0"/>
<name>A0A6P3FXC0_OCTDE</name>
<dbReference type="InterPro" id="IPR059060">
    <property type="entry name" value="Niban_1/2/3_dom"/>
</dbReference>
<dbReference type="RefSeq" id="XP_004647470.2">
    <property type="nucleotide sequence ID" value="XM_004647413.2"/>
</dbReference>
<dbReference type="OrthoDB" id="9412522at2759"/>
<proteinExistence type="inferred from homology"/>
<dbReference type="Pfam" id="PF26089">
    <property type="entry name" value="PH_Niban2"/>
    <property type="match status" value="1"/>
</dbReference>
<evidence type="ECO:0000256" key="1">
    <source>
        <dbReference type="ARBA" id="ARBA00010251"/>
    </source>
</evidence>
<evidence type="ECO:0000259" key="2">
    <source>
        <dbReference type="Pfam" id="PF26086"/>
    </source>
</evidence>
<accession>A0A6P3FXC0</accession>
<keyword evidence="3" id="KW-1185">Reference proteome</keyword>
<dbReference type="InterPro" id="IPR011993">
    <property type="entry name" value="PH-like_dom_sf"/>
</dbReference>
<dbReference type="GeneID" id="101582853"/>
<reference evidence="4" key="1">
    <citation type="submission" date="2025-08" db="UniProtKB">
        <authorList>
            <consortium name="RefSeq"/>
        </authorList>
    </citation>
    <scope>IDENTIFICATION</scope>
</reference>
<evidence type="ECO:0000313" key="3">
    <source>
        <dbReference type="Proteomes" id="UP000515203"/>
    </source>
</evidence>
<dbReference type="Proteomes" id="UP000515203">
    <property type="component" value="Unplaced"/>
</dbReference>
<dbReference type="SUPFAM" id="SSF50729">
    <property type="entry name" value="PH domain-like"/>
    <property type="match status" value="1"/>
</dbReference>
<dbReference type="FunCoup" id="A0A6P3FXC0">
    <property type="interactions" value="1"/>
</dbReference>
<gene>
    <name evidence="4" type="primary">Fam129c</name>
</gene>
<sequence length="586" mass="65269">MGAQASSPLDRRQREHLRGRVASLLDAFLPCYRAQLAVSVLRRISLELRPQEPSGPQLSRSKKLPRVREHRGPLAQLWGHPPRWQPVFCVLRGDGRLEWFSRQEDFESGQRPLGAVALTGYRLLTSQRDYLHLLEGLTPECVSLPADPEQLPEARACSPLLLQHPFRQHLCFSAPSTEAQRAWSLALQGGIRLRGTVLQRSRDPAARAFLDAVRFYRRQRGHFGDDDATLGSDAEVLSAVLLREPLPAWTRTRTAREDAAARGTWAPDELREAIYCVVLASASAGLRAFQPEKDELLSALERTLRPDLEHTLQLRTRAAGGLRADVQVRLETCLQRSVDPQLPQLARTLLSTVEATLGAVQTLLARGVDRVCGRLRGSPRGSRLRGAVHWLGELPWDPELMHFCYREAECGRGRLEQLVAPFGFLGTQTLVFGAQDLAQQLTADAVATFLQLADQSLTSTLDCDQAAQQLEKVWGRVLKKLSADGTAARSEFVRGWLLRVLLPFLLRWLEPSGQAELPELDVGDLVTGSQALTTWGILEDVIRGILLQRINRELREALGRSDVSCTLVGHSELPWDLEAADAHPFL</sequence>
<dbReference type="PANTHER" id="PTHR14392:SF4">
    <property type="entry name" value="PROTEIN NIBAN 3"/>
    <property type="match status" value="1"/>
</dbReference>
<organism evidence="3 4">
    <name type="scientific">Octodon degus</name>
    <name type="common">Degu</name>
    <name type="synonym">Sciurus degus</name>
    <dbReference type="NCBI Taxonomy" id="10160"/>
    <lineage>
        <taxon>Eukaryota</taxon>
        <taxon>Metazoa</taxon>
        <taxon>Chordata</taxon>
        <taxon>Craniata</taxon>
        <taxon>Vertebrata</taxon>
        <taxon>Euteleostomi</taxon>
        <taxon>Mammalia</taxon>
        <taxon>Eutheria</taxon>
        <taxon>Euarchontoglires</taxon>
        <taxon>Glires</taxon>
        <taxon>Rodentia</taxon>
        <taxon>Hystricomorpha</taxon>
        <taxon>Octodontidae</taxon>
        <taxon>Octodon</taxon>
    </lineage>
</organism>
<feature type="domain" description="Niban 1/2/3" evidence="2">
    <location>
        <begin position="333"/>
        <end position="503"/>
    </location>
</feature>
<dbReference type="Pfam" id="PF26086">
    <property type="entry name" value="Niban2"/>
    <property type="match status" value="1"/>
</dbReference>
<dbReference type="InParanoid" id="A0A6P3FXC0"/>
<dbReference type="Gene3D" id="2.30.29.30">
    <property type="entry name" value="Pleckstrin-homology domain (PH domain)/Phosphotyrosine-binding domain (PTB)"/>
    <property type="match status" value="1"/>
</dbReference>